<feature type="transmembrane region" description="Helical" evidence="6">
    <location>
        <begin position="72"/>
        <end position="92"/>
    </location>
</feature>
<feature type="transmembrane region" description="Helical" evidence="6">
    <location>
        <begin position="260"/>
        <end position="276"/>
    </location>
</feature>
<evidence type="ECO:0000313" key="8">
    <source>
        <dbReference type="EMBL" id="GGH81846.1"/>
    </source>
</evidence>
<evidence type="ECO:0000256" key="6">
    <source>
        <dbReference type="SAM" id="Phobius"/>
    </source>
</evidence>
<dbReference type="PANTHER" id="PTHR32322">
    <property type="entry name" value="INNER MEMBRANE TRANSPORTER"/>
    <property type="match status" value="1"/>
</dbReference>
<evidence type="ECO:0000256" key="2">
    <source>
        <dbReference type="ARBA" id="ARBA00007362"/>
    </source>
</evidence>
<dbReference type="SUPFAM" id="SSF103481">
    <property type="entry name" value="Multidrug resistance efflux transporter EmrE"/>
    <property type="match status" value="2"/>
</dbReference>
<evidence type="ECO:0000313" key="9">
    <source>
        <dbReference type="Proteomes" id="UP000627292"/>
    </source>
</evidence>
<feature type="transmembrane region" description="Helical" evidence="6">
    <location>
        <begin position="157"/>
        <end position="176"/>
    </location>
</feature>
<evidence type="ECO:0000256" key="4">
    <source>
        <dbReference type="ARBA" id="ARBA00022989"/>
    </source>
</evidence>
<evidence type="ECO:0000256" key="1">
    <source>
        <dbReference type="ARBA" id="ARBA00004141"/>
    </source>
</evidence>
<comment type="subcellular location">
    <subcellularLocation>
        <location evidence="1">Membrane</location>
        <topology evidence="1">Multi-pass membrane protein</topology>
    </subcellularLocation>
</comment>
<feature type="transmembrane region" description="Helical" evidence="6">
    <location>
        <begin position="229"/>
        <end position="248"/>
    </location>
</feature>
<reference evidence="8" key="1">
    <citation type="journal article" date="2014" name="Int. J. Syst. Evol. Microbiol.">
        <title>Complete genome sequence of Corynebacterium casei LMG S-19264T (=DSM 44701T), isolated from a smear-ripened cheese.</title>
        <authorList>
            <consortium name="US DOE Joint Genome Institute (JGI-PGF)"/>
            <person name="Walter F."/>
            <person name="Albersmeier A."/>
            <person name="Kalinowski J."/>
            <person name="Ruckert C."/>
        </authorList>
    </citation>
    <scope>NUCLEOTIDE SEQUENCE</scope>
    <source>
        <strain evidence="8">CGMCC 1.15290</strain>
    </source>
</reference>
<dbReference type="PANTHER" id="PTHR32322:SF2">
    <property type="entry name" value="EAMA DOMAIN-CONTAINING PROTEIN"/>
    <property type="match status" value="1"/>
</dbReference>
<dbReference type="EMBL" id="BMIB01000006">
    <property type="protein sequence ID" value="GGH81846.1"/>
    <property type="molecule type" value="Genomic_DNA"/>
</dbReference>
<feature type="transmembrane region" description="Helical" evidence="6">
    <location>
        <begin position="282"/>
        <end position="299"/>
    </location>
</feature>
<reference evidence="8" key="2">
    <citation type="submission" date="2020-09" db="EMBL/GenBank/DDBJ databases">
        <authorList>
            <person name="Sun Q."/>
            <person name="Zhou Y."/>
        </authorList>
    </citation>
    <scope>NUCLEOTIDE SEQUENCE</scope>
    <source>
        <strain evidence="8">CGMCC 1.15290</strain>
    </source>
</reference>
<keyword evidence="4 6" id="KW-1133">Transmembrane helix</keyword>
<evidence type="ECO:0000256" key="3">
    <source>
        <dbReference type="ARBA" id="ARBA00022692"/>
    </source>
</evidence>
<protein>
    <submittedName>
        <fullName evidence="8">Membrane protein</fullName>
    </submittedName>
</protein>
<comment type="caution">
    <text evidence="8">The sequence shown here is derived from an EMBL/GenBank/DDBJ whole genome shotgun (WGS) entry which is preliminary data.</text>
</comment>
<feature type="domain" description="EamA" evidence="7">
    <location>
        <begin position="164"/>
        <end position="298"/>
    </location>
</feature>
<organism evidence="8 9">
    <name type="scientific">Filimonas zeae</name>
    <dbReference type="NCBI Taxonomy" id="1737353"/>
    <lineage>
        <taxon>Bacteria</taxon>
        <taxon>Pseudomonadati</taxon>
        <taxon>Bacteroidota</taxon>
        <taxon>Chitinophagia</taxon>
        <taxon>Chitinophagales</taxon>
        <taxon>Chitinophagaceae</taxon>
        <taxon>Filimonas</taxon>
    </lineage>
</organism>
<dbReference type="RefSeq" id="WP_188958672.1">
    <property type="nucleotide sequence ID" value="NZ_BMIB01000006.1"/>
</dbReference>
<dbReference type="GO" id="GO:0016020">
    <property type="term" value="C:membrane"/>
    <property type="evidence" value="ECO:0007669"/>
    <property type="project" value="UniProtKB-SubCell"/>
</dbReference>
<feature type="transmembrane region" description="Helical" evidence="6">
    <location>
        <begin position="188"/>
        <end position="209"/>
    </location>
</feature>
<keyword evidence="9" id="KW-1185">Reference proteome</keyword>
<proteinExistence type="inferred from homology"/>
<dbReference type="Pfam" id="PF00892">
    <property type="entry name" value="EamA"/>
    <property type="match status" value="2"/>
</dbReference>
<dbReference type="InterPro" id="IPR050638">
    <property type="entry name" value="AA-Vitamin_Transporters"/>
</dbReference>
<dbReference type="InterPro" id="IPR000620">
    <property type="entry name" value="EamA_dom"/>
</dbReference>
<evidence type="ECO:0000259" key="7">
    <source>
        <dbReference type="Pfam" id="PF00892"/>
    </source>
</evidence>
<accession>A0A917J462</accession>
<evidence type="ECO:0000256" key="5">
    <source>
        <dbReference type="ARBA" id="ARBA00023136"/>
    </source>
</evidence>
<dbReference type="Proteomes" id="UP000627292">
    <property type="component" value="Unassembled WGS sequence"/>
</dbReference>
<dbReference type="InterPro" id="IPR037185">
    <property type="entry name" value="EmrE-like"/>
</dbReference>
<feature type="transmembrane region" description="Helical" evidence="6">
    <location>
        <begin position="98"/>
        <end position="115"/>
    </location>
</feature>
<comment type="similarity">
    <text evidence="2">Belongs to the EamA transporter family.</text>
</comment>
<name>A0A917J462_9BACT</name>
<dbReference type="AlphaFoldDB" id="A0A917J462"/>
<keyword evidence="5 6" id="KW-0472">Membrane</keyword>
<keyword evidence="3 6" id="KW-0812">Transmembrane</keyword>
<sequence length="310" mass="33197">MENQKNVSPMLVMVAFATVYLVWGSTYFFIALGVEHIPPYLMAGIRFLVAGLLLLGWCAIKKLPLISWPQIKAAAISGILLLFISNGSVGMIEKTLPSSLVAIFLSATPISFVLLDKPMWKTNFTSASTLAGLAVGIIGVILLFAERLQSASFSGSTTEMLCMAGLVVTSLSWAGGSLYSKYYGSGPVMVTTAWQMIAASVFCLLFSVIIGDVKNFHPETVPVKAWLSLGYLIVFGSLAGFSAYVWLLQVRTATQVSTHAYVNPVVAVILGVLFANETMSGLQVAGLVVILLSLLLINLNKYRKPASGKA</sequence>
<feature type="transmembrane region" description="Helical" evidence="6">
    <location>
        <begin position="40"/>
        <end position="60"/>
    </location>
</feature>
<feature type="transmembrane region" description="Helical" evidence="6">
    <location>
        <begin position="127"/>
        <end position="145"/>
    </location>
</feature>
<feature type="domain" description="EamA" evidence="7">
    <location>
        <begin position="14"/>
        <end position="144"/>
    </location>
</feature>
<feature type="transmembrane region" description="Helical" evidence="6">
    <location>
        <begin position="12"/>
        <end position="34"/>
    </location>
</feature>
<gene>
    <name evidence="8" type="ORF">GCM10011379_54850</name>
</gene>